<evidence type="ECO:0000313" key="2">
    <source>
        <dbReference type="Proteomes" id="UP000184268"/>
    </source>
</evidence>
<evidence type="ECO:0000313" key="1">
    <source>
        <dbReference type="EMBL" id="SHH21617.1"/>
    </source>
</evidence>
<accession>A0A1M5R5F5</accession>
<keyword evidence="2" id="KW-1185">Reference proteome</keyword>
<dbReference type="Proteomes" id="UP000184268">
    <property type="component" value="Unassembled WGS sequence"/>
</dbReference>
<gene>
    <name evidence="1" type="ORF">SAMN02745129_1494</name>
</gene>
<name>A0A1M5R5F5_9GAMM</name>
<reference evidence="1 2" key="1">
    <citation type="submission" date="2016-11" db="EMBL/GenBank/DDBJ databases">
        <authorList>
            <person name="Jaros S."/>
            <person name="Januszkiewicz K."/>
            <person name="Wedrychowicz H."/>
        </authorList>
    </citation>
    <scope>NUCLEOTIDE SEQUENCE [LARGE SCALE GENOMIC DNA]</scope>
    <source>
        <strain evidence="1 2">DSM 16917</strain>
    </source>
</reference>
<dbReference type="RefSeq" id="WP_067657722.1">
    <property type="nucleotide sequence ID" value="NZ_FQXG01000002.1"/>
</dbReference>
<dbReference type="STRING" id="299255.SAMN02745129_1494"/>
<dbReference type="AlphaFoldDB" id="A0A1M5R5F5"/>
<sequence>MRYQKRFFVGGFGLWLWALAPAMAQSMFPIWGEEARARGYELPRPYGLTLSVMTMEQPLVIDSIVLDSGNPNLPLDQLVSIDANIASQDSTTYTLRGDLWLFPFLNVYGILGYTKGDSVAPIVANINLPFIPSVETDFALDFQGPSYGAGATLAGGIGNVFALVDINYTYTDLNVLDGDIRAMTATPRVGYRWPMGRHEVRVWAGAMYQDIDQVFRGNISDIGLSDQLVALVPDGKFEVTQHLSDPWNTMVGMMYVLDQQWEFILEGGFGERESLFFSVGRRF</sequence>
<proteinExistence type="predicted"/>
<evidence type="ECO:0008006" key="3">
    <source>
        <dbReference type="Google" id="ProtNLM"/>
    </source>
</evidence>
<organism evidence="1 2">
    <name type="scientific">Ferrimonas marina</name>
    <dbReference type="NCBI Taxonomy" id="299255"/>
    <lineage>
        <taxon>Bacteria</taxon>
        <taxon>Pseudomonadati</taxon>
        <taxon>Pseudomonadota</taxon>
        <taxon>Gammaproteobacteria</taxon>
        <taxon>Alteromonadales</taxon>
        <taxon>Ferrimonadaceae</taxon>
        <taxon>Ferrimonas</taxon>
    </lineage>
</organism>
<dbReference type="EMBL" id="FQXG01000002">
    <property type="protein sequence ID" value="SHH21617.1"/>
    <property type="molecule type" value="Genomic_DNA"/>
</dbReference>
<protein>
    <recommendedName>
        <fullName evidence="3">MetA-pathway of phenol degradation</fullName>
    </recommendedName>
</protein>